<dbReference type="InterPro" id="IPR000515">
    <property type="entry name" value="MetI-like"/>
</dbReference>
<evidence type="ECO:0000313" key="11">
    <source>
        <dbReference type="EMBL" id="QGU96656.1"/>
    </source>
</evidence>
<comment type="subcellular location">
    <subcellularLocation>
        <location evidence="1 9">Cell membrane</location>
        <topology evidence="1 9">Multi-pass membrane protein</topology>
    </subcellularLocation>
</comment>
<keyword evidence="3 9" id="KW-0813">Transport</keyword>
<evidence type="ECO:0000256" key="9">
    <source>
        <dbReference type="RuleBase" id="RU363032"/>
    </source>
</evidence>
<accession>A0A6I6F098</accession>
<evidence type="ECO:0000259" key="10">
    <source>
        <dbReference type="PROSITE" id="PS50928"/>
    </source>
</evidence>
<evidence type="ECO:0000313" key="12">
    <source>
        <dbReference type="Proteomes" id="UP000422764"/>
    </source>
</evidence>
<evidence type="ECO:0000256" key="7">
    <source>
        <dbReference type="ARBA" id="ARBA00022989"/>
    </source>
</evidence>
<keyword evidence="5 9" id="KW-0812">Transmembrane</keyword>
<evidence type="ECO:0000256" key="4">
    <source>
        <dbReference type="ARBA" id="ARBA00022475"/>
    </source>
</evidence>
<feature type="domain" description="ABC transmembrane type-1" evidence="10">
    <location>
        <begin position="19"/>
        <end position="217"/>
    </location>
</feature>
<dbReference type="EMBL" id="CP046522">
    <property type="protein sequence ID" value="QGU96656.1"/>
    <property type="molecule type" value="Genomic_DNA"/>
</dbReference>
<dbReference type="FunFam" id="1.10.3720.10:FF:000033">
    <property type="entry name" value="Polar amino acid ABC transporter permease"/>
    <property type="match status" value="1"/>
</dbReference>
<keyword evidence="6" id="KW-0029">Amino-acid transport</keyword>
<dbReference type="Gene3D" id="1.10.3720.10">
    <property type="entry name" value="MetI-like"/>
    <property type="match status" value="1"/>
</dbReference>
<dbReference type="CDD" id="cd06261">
    <property type="entry name" value="TM_PBP2"/>
    <property type="match status" value="1"/>
</dbReference>
<name>A0A6I6F098_9CLOT</name>
<dbReference type="GO" id="GO:0022857">
    <property type="term" value="F:transmembrane transporter activity"/>
    <property type="evidence" value="ECO:0007669"/>
    <property type="project" value="InterPro"/>
</dbReference>
<keyword evidence="7 9" id="KW-1133">Transmembrane helix</keyword>
<reference evidence="11 12" key="1">
    <citation type="submission" date="2019-12" db="EMBL/GenBank/DDBJ databases">
        <title>Genome sequenceing of Clostridium bovifaecis.</title>
        <authorList>
            <person name="Yao Y."/>
        </authorList>
    </citation>
    <scope>NUCLEOTIDE SEQUENCE [LARGE SCALE GENOMIC DNA]</scope>
    <source>
        <strain evidence="11 12">BXX</strain>
    </source>
</reference>
<dbReference type="AlphaFoldDB" id="A0A6I6F098"/>
<feature type="transmembrane region" description="Helical" evidence="9">
    <location>
        <begin position="54"/>
        <end position="78"/>
    </location>
</feature>
<feature type="transmembrane region" description="Helical" evidence="9">
    <location>
        <begin position="199"/>
        <end position="220"/>
    </location>
</feature>
<dbReference type="GO" id="GO:0006865">
    <property type="term" value="P:amino acid transport"/>
    <property type="evidence" value="ECO:0007669"/>
    <property type="project" value="UniProtKB-KW"/>
</dbReference>
<keyword evidence="12" id="KW-1185">Reference proteome</keyword>
<evidence type="ECO:0000256" key="3">
    <source>
        <dbReference type="ARBA" id="ARBA00022448"/>
    </source>
</evidence>
<evidence type="ECO:0000256" key="5">
    <source>
        <dbReference type="ARBA" id="ARBA00022692"/>
    </source>
</evidence>
<comment type="similarity">
    <text evidence="2">Belongs to the binding-protein-dependent transport system permease family. HisMQ subfamily.</text>
</comment>
<dbReference type="NCBIfam" id="TIGR01726">
    <property type="entry name" value="HEQRo_perm_3TM"/>
    <property type="match status" value="1"/>
</dbReference>
<keyword evidence="4" id="KW-1003">Cell membrane</keyword>
<feature type="transmembrane region" description="Helical" evidence="9">
    <location>
        <begin position="12"/>
        <end position="42"/>
    </location>
</feature>
<dbReference type="Proteomes" id="UP000422764">
    <property type="component" value="Chromosome"/>
</dbReference>
<gene>
    <name evidence="11" type="ORF">GOM49_17550</name>
</gene>
<organism evidence="11 12">
    <name type="scientific">Clostridium bovifaecis</name>
    <dbReference type="NCBI Taxonomy" id="2184719"/>
    <lineage>
        <taxon>Bacteria</taxon>
        <taxon>Bacillati</taxon>
        <taxon>Bacillota</taxon>
        <taxon>Clostridia</taxon>
        <taxon>Eubacteriales</taxon>
        <taxon>Clostridiaceae</taxon>
        <taxon>Clostridium</taxon>
    </lineage>
</organism>
<proteinExistence type="inferred from homology"/>
<dbReference type="GO" id="GO:0043190">
    <property type="term" value="C:ATP-binding cassette (ABC) transporter complex"/>
    <property type="evidence" value="ECO:0007669"/>
    <property type="project" value="InterPro"/>
</dbReference>
<evidence type="ECO:0000256" key="2">
    <source>
        <dbReference type="ARBA" id="ARBA00010072"/>
    </source>
</evidence>
<protein>
    <submittedName>
        <fullName evidence="11">ABC transporter permease subunit</fullName>
    </submittedName>
</protein>
<evidence type="ECO:0000256" key="8">
    <source>
        <dbReference type="ARBA" id="ARBA00023136"/>
    </source>
</evidence>
<feature type="transmembrane region" description="Helical" evidence="9">
    <location>
        <begin position="98"/>
        <end position="121"/>
    </location>
</feature>
<dbReference type="InterPro" id="IPR035906">
    <property type="entry name" value="MetI-like_sf"/>
</dbReference>
<dbReference type="InterPro" id="IPR010065">
    <property type="entry name" value="AA_ABC_transptr_permease_3TM"/>
</dbReference>
<dbReference type="PROSITE" id="PS50928">
    <property type="entry name" value="ABC_TM1"/>
    <property type="match status" value="1"/>
</dbReference>
<dbReference type="Pfam" id="PF00528">
    <property type="entry name" value="BPD_transp_1"/>
    <property type="match status" value="1"/>
</dbReference>
<dbReference type="PANTHER" id="PTHR30614">
    <property type="entry name" value="MEMBRANE COMPONENT OF AMINO ACID ABC TRANSPORTER"/>
    <property type="match status" value="1"/>
</dbReference>
<evidence type="ECO:0000256" key="6">
    <source>
        <dbReference type="ARBA" id="ARBA00022970"/>
    </source>
</evidence>
<evidence type="ECO:0000256" key="1">
    <source>
        <dbReference type="ARBA" id="ARBA00004651"/>
    </source>
</evidence>
<sequence length="228" mass="25061">MGEVLEFVSKYFGYFLSGAGITVMIAFFTVIFAVIFGILLALMKLSTNKLLRGISSTFVEIVRGTPLLVQLYILYYGLPMLGFELPQIDAFGTNLTDFASVILALTINSTAYVAEIIRGGIQSIDKGQMEAARSLGLNYKMAMRYIIIPQAIKTILPSLGNEFITVIKESAIISVVGIHELMFNARVASGATYKIFTPYIMAAVMYFVLTFGLSKLLGVAERRMKVSD</sequence>
<dbReference type="SUPFAM" id="SSF161098">
    <property type="entry name" value="MetI-like"/>
    <property type="match status" value="1"/>
</dbReference>
<dbReference type="PANTHER" id="PTHR30614:SF20">
    <property type="entry name" value="GLUTAMINE TRANSPORT SYSTEM PERMEASE PROTEIN GLNP"/>
    <property type="match status" value="1"/>
</dbReference>
<dbReference type="InterPro" id="IPR043429">
    <property type="entry name" value="ArtM/GltK/GlnP/TcyL/YhdX-like"/>
</dbReference>
<keyword evidence="8 9" id="KW-0472">Membrane</keyword>